<feature type="domain" description="Chorismate-utilising enzyme C-terminal" evidence="6">
    <location>
        <begin position="185"/>
        <end position="427"/>
    </location>
</feature>
<dbReference type="Gene3D" id="3.60.120.10">
    <property type="entry name" value="Anthranilate synthase"/>
    <property type="match status" value="1"/>
</dbReference>
<dbReference type="RefSeq" id="WP_066886525.1">
    <property type="nucleotide sequence ID" value="NZ_LODL01000039.1"/>
</dbReference>
<comment type="caution">
    <text evidence="7">The sequence shown here is derived from an EMBL/GenBank/DDBJ whole genome shotgun (WGS) entry which is preliminary data.</text>
</comment>
<evidence type="ECO:0000256" key="2">
    <source>
        <dbReference type="ARBA" id="ARBA00005297"/>
    </source>
</evidence>
<protein>
    <recommendedName>
        <fullName evidence="3">isochorismate synthase</fullName>
        <ecNumber evidence="3">5.4.4.2</ecNumber>
    </recommendedName>
    <alternativeName>
        <fullName evidence="5">Isochorismate mutase</fullName>
    </alternativeName>
</protein>
<dbReference type="SUPFAM" id="SSF56322">
    <property type="entry name" value="ADC synthase"/>
    <property type="match status" value="1"/>
</dbReference>
<evidence type="ECO:0000256" key="4">
    <source>
        <dbReference type="ARBA" id="ARBA00023235"/>
    </source>
</evidence>
<evidence type="ECO:0000313" key="8">
    <source>
        <dbReference type="Proteomes" id="UP000070186"/>
    </source>
</evidence>
<comment type="catalytic activity">
    <reaction evidence="1">
        <text>chorismate = isochorismate</text>
        <dbReference type="Rhea" id="RHEA:18985"/>
        <dbReference type="ChEBI" id="CHEBI:29748"/>
        <dbReference type="ChEBI" id="CHEBI:29780"/>
        <dbReference type="EC" id="5.4.4.2"/>
    </reaction>
</comment>
<dbReference type="InterPro" id="IPR005801">
    <property type="entry name" value="ADC_synthase"/>
</dbReference>
<name>A0A133XDZ6_9RHOO</name>
<dbReference type="EMBL" id="LODL01000039">
    <property type="protein sequence ID" value="KXB29160.1"/>
    <property type="molecule type" value="Genomic_DNA"/>
</dbReference>
<evidence type="ECO:0000256" key="5">
    <source>
        <dbReference type="ARBA" id="ARBA00041564"/>
    </source>
</evidence>
<dbReference type="GO" id="GO:0008909">
    <property type="term" value="F:isochorismate synthase activity"/>
    <property type="evidence" value="ECO:0007669"/>
    <property type="project" value="UniProtKB-EC"/>
</dbReference>
<evidence type="ECO:0000256" key="3">
    <source>
        <dbReference type="ARBA" id="ARBA00012824"/>
    </source>
</evidence>
<accession>A0A133XDZ6</accession>
<dbReference type="InterPro" id="IPR004561">
    <property type="entry name" value="IsoChor_synthase"/>
</dbReference>
<dbReference type="PANTHER" id="PTHR42839:SF2">
    <property type="entry name" value="ISOCHORISMATE SYNTHASE ENTC"/>
    <property type="match status" value="1"/>
</dbReference>
<dbReference type="EC" id="5.4.4.2" evidence="3"/>
<dbReference type="Pfam" id="PF00425">
    <property type="entry name" value="Chorismate_bind"/>
    <property type="match status" value="1"/>
</dbReference>
<sequence length="448" mass="47039">MIDRLRQQLAAADLPDRLRQLAAGAPAAAPVSLTLDLGKLDSDWLHQLPAKAPFWYRARPQRGEFRLGIGHALQVSSSGGNRFAALDNAFSGLCSDWRHTAGEPPPLAFAGFAFDAANQNPLPNALLAVPAILLENLGGRCRAVLTVPAGRIAQAADEWRQLLAQPARPSHTLLLPAAPQALTERAWTARVNAALRDIAGGKLDKLVLSRSRRVEAAGPFSPALILGQLAEQQPDSLLYAHGQGELCFLGATPERLVRLDNGLAEADALAGTAWSGSLSLAEQKNQHEQSLVVQAVVDALAPLCAAPPQASPATEHPAGHLTHLRSRICGRVASGTTLFDLVRALHPTPAVGGYPSGLAQDWLAAHGEQRNGWYSGGFGIFTAAGDGELSVALRCALLNGRQAELQAGAGIVAGSDPQQELAETEAKLGTLLTALGPAGELDRNGTRD</sequence>
<gene>
    <name evidence="7" type="ORF">AT959_18400</name>
</gene>
<comment type="similarity">
    <text evidence="2">Belongs to the isochorismate synthase family.</text>
</comment>
<reference evidence="7 8" key="1">
    <citation type="submission" date="2015-12" db="EMBL/GenBank/DDBJ databases">
        <title>Nitrous oxide reduction kinetics distinguish bacteria harboring typical versus atypical NosZ.</title>
        <authorList>
            <person name="Yoon S."/>
            <person name="Nissen S."/>
            <person name="Park D."/>
            <person name="Sanford R.A."/>
            <person name="Loeffler F.E."/>
        </authorList>
    </citation>
    <scope>NUCLEOTIDE SEQUENCE [LARGE SCALE GENOMIC DNA]</scope>
    <source>
        <strain evidence="7 8">ATCC BAA-841</strain>
    </source>
</reference>
<evidence type="ECO:0000259" key="6">
    <source>
        <dbReference type="Pfam" id="PF00425"/>
    </source>
</evidence>
<evidence type="ECO:0000313" key="7">
    <source>
        <dbReference type="EMBL" id="KXB29160.1"/>
    </source>
</evidence>
<dbReference type="NCBIfam" id="TIGR00543">
    <property type="entry name" value="isochor_syn"/>
    <property type="match status" value="1"/>
</dbReference>
<dbReference type="AlphaFoldDB" id="A0A133XDZ6"/>
<keyword evidence="8" id="KW-1185">Reference proteome</keyword>
<keyword evidence="4" id="KW-0413">Isomerase</keyword>
<dbReference type="InterPro" id="IPR015890">
    <property type="entry name" value="Chorismate_C"/>
</dbReference>
<dbReference type="Proteomes" id="UP000070186">
    <property type="component" value="Unassembled WGS sequence"/>
</dbReference>
<dbReference type="PANTHER" id="PTHR42839">
    <property type="entry name" value="ISOCHORISMATE SYNTHASE ENTC"/>
    <property type="match status" value="1"/>
</dbReference>
<dbReference type="STRING" id="281362.AT959_18400"/>
<organism evidence="7 8">
    <name type="scientific">Dechloromonas denitrificans</name>
    <dbReference type="NCBI Taxonomy" id="281362"/>
    <lineage>
        <taxon>Bacteria</taxon>
        <taxon>Pseudomonadati</taxon>
        <taxon>Pseudomonadota</taxon>
        <taxon>Betaproteobacteria</taxon>
        <taxon>Rhodocyclales</taxon>
        <taxon>Azonexaceae</taxon>
        <taxon>Dechloromonas</taxon>
    </lineage>
</organism>
<proteinExistence type="inferred from homology"/>
<evidence type="ECO:0000256" key="1">
    <source>
        <dbReference type="ARBA" id="ARBA00000799"/>
    </source>
</evidence>